<dbReference type="EMBL" id="FXYG01000001">
    <property type="protein sequence ID" value="SMX33413.1"/>
    <property type="molecule type" value="Genomic_DNA"/>
</dbReference>
<proteinExistence type="predicted"/>
<organism evidence="1 2">
    <name type="scientific">Ruegeria arenilitoris</name>
    <dbReference type="NCBI Taxonomy" id="1173585"/>
    <lineage>
        <taxon>Bacteria</taxon>
        <taxon>Pseudomonadati</taxon>
        <taxon>Pseudomonadota</taxon>
        <taxon>Alphaproteobacteria</taxon>
        <taxon>Rhodobacterales</taxon>
        <taxon>Roseobacteraceae</taxon>
        <taxon>Ruegeria</taxon>
    </lineage>
</organism>
<protein>
    <recommendedName>
        <fullName evidence="3">Sulfotransferase domain protein</fullName>
    </recommendedName>
</protein>
<dbReference type="RefSeq" id="WP_141138456.1">
    <property type="nucleotide sequence ID" value="NZ_FXYG01000001.1"/>
</dbReference>
<dbReference type="InterPro" id="IPR027417">
    <property type="entry name" value="P-loop_NTPase"/>
</dbReference>
<evidence type="ECO:0008006" key="3">
    <source>
        <dbReference type="Google" id="ProtNLM"/>
    </source>
</evidence>
<accession>A0A238JSG6</accession>
<evidence type="ECO:0000313" key="1">
    <source>
        <dbReference type="EMBL" id="SMX33413.1"/>
    </source>
</evidence>
<keyword evidence="2" id="KW-1185">Reference proteome</keyword>
<dbReference type="SUPFAM" id="SSF52540">
    <property type="entry name" value="P-loop containing nucleoside triphosphate hydrolases"/>
    <property type="match status" value="1"/>
</dbReference>
<dbReference type="Gene3D" id="3.40.50.300">
    <property type="entry name" value="P-loop containing nucleotide triphosphate hydrolases"/>
    <property type="match status" value="1"/>
</dbReference>
<dbReference type="OrthoDB" id="7540582at2"/>
<dbReference type="AlphaFoldDB" id="A0A238JSG6"/>
<evidence type="ECO:0000313" key="2">
    <source>
        <dbReference type="Proteomes" id="UP000202485"/>
    </source>
</evidence>
<reference evidence="2" key="1">
    <citation type="submission" date="2017-05" db="EMBL/GenBank/DDBJ databases">
        <authorList>
            <person name="Rodrigo-Torres L."/>
            <person name="Arahal R. D."/>
            <person name="Lucena T."/>
        </authorList>
    </citation>
    <scope>NUCLEOTIDE SEQUENCE [LARGE SCALE GENOMIC DNA]</scope>
    <source>
        <strain evidence="2">CECT 8715</strain>
    </source>
</reference>
<gene>
    <name evidence="1" type="ORF">RUA8715_00161</name>
</gene>
<dbReference type="Proteomes" id="UP000202485">
    <property type="component" value="Unassembled WGS sequence"/>
</dbReference>
<sequence>MLWLHLGMPKTGTTALQSYLRNNASALSNAGLRYMEAGRRRPEGDDRPKVSHNLLAFHMNQSAEPMDKYREAVAREYEAHGSKACLMSSEMFYSADLERLAQLFTEIPAREMRVVFYCRRYSDFFEADYKQRAKNGRLPADGSALIRDRLAKIEAEPHSVSFSGAVTRIRNAFPGVTVVPALYDRNEMLNGNIVDDFLNKLGVSRPGGEVASEPANPTLSRAASEAFGVVTRAIGRKRSRQLRRQVPKEPIMFRRHDVLEPEERAWLDTYLTEADEGFRAEFFPDRDTLFQPVWLSPDEVRFRRDAPDEIVAFKQAAEIVFRMALGE</sequence>
<name>A0A238JSG6_9RHOB</name>